<protein>
    <recommendedName>
        <fullName evidence="5">Aldose 1-epimerase</fullName>
        <ecNumber evidence="5">5.1.3.3</ecNumber>
    </recommendedName>
</protein>
<dbReference type="NCBIfam" id="NF008277">
    <property type="entry name" value="PRK11055.1"/>
    <property type="match status" value="1"/>
</dbReference>
<reference evidence="7 8" key="1">
    <citation type="journal article" date="2023" name="Antonie Van Leeuwenhoek">
        <title>Mesoterricola silvestris gen. nov., sp. nov., Mesoterricola sediminis sp. nov., Geothrix oryzae sp. nov., Geothrix edaphica sp. nov., Geothrix rubra sp. nov., and Geothrix limicola sp. nov., six novel members of Acidobacteriota isolated from soils.</title>
        <authorList>
            <person name="Itoh H."/>
            <person name="Sugisawa Y."/>
            <person name="Mise K."/>
            <person name="Xu Z."/>
            <person name="Kuniyasu M."/>
            <person name="Ushijima N."/>
            <person name="Kawano K."/>
            <person name="Kobayashi E."/>
            <person name="Shiratori Y."/>
            <person name="Masuda Y."/>
            <person name="Senoo K."/>
        </authorList>
    </citation>
    <scope>NUCLEOTIDE SEQUENCE [LARGE SCALE GENOMIC DNA]</scope>
    <source>
        <strain evidence="7 8">Red804</strain>
    </source>
</reference>
<dbReference type="RefSeq" id="WP_285569244.1">
    <property type="nucleotide sequence ID" value="NZ_BSDE01000001.1"/>
</dbReference>
<dbReference type="SUPFAM" id="SSF74650">
    <property type="entry name" value="Galactose mutarotase-like"/>
    <property type="match status" value="1"/>
</dbReference>
<proteinExistence type="inferred from homology"/>
<name>A0ABQ5QAV2_9BACT</name>
<comment type="caution">
    <text evidence="7">The sequence shown here is derived from an EMBL/GenBank/DDBJ whole genome shotgun (WGS) entry which is preliminary data.</text>
</comment>
<dbReference type="PANTHER" id="PTHR10091:SF0">
    <property type="entry name" value="GALACTOSE MUTAROTASE"/>
    <property type="match status" value="1"/>
</dbReference>
<dbReference type="Pfam" id="PF01263">
    <property type="entry name" value="Aldose_epim"/>
    <property type="match status" value="1"/>
</dbReference>
<accession>A0ABQ5QAV2</accession>
<evidence type="ECO:0000256" key="3">
    <source>
        <dbReference type="ARBA" id="ARBA00023235"/>
    </source>
</evidence>
<dbReference type="InterPro" id="IPR008183">
    <property type="entry name" value="Aldose_1/G6P_1-epimerase"/>
</dbReference>
<dbReference type="PIRSF" id="PIRSF005096">
    <property type="entry name" value="GALM"/>
    <property type="match status" value="1"/>
</dbReference>
<dbReference type="PANTHER" id="PTHR10091">
    <property type="entry name" value="ALDOSE-1-EPIMERASE"/>
    <property type="match status" value="1"/>
</dbReference>
<dbReference type="EMBL" id="BSDE01000001">
    <property type="protein sequence ID" value="GLH71747.1"/>
    <property type="molecule type" value="Genomic_DNA"/>
</dbReference>
<evidence type="ECO:0000256" key="1">
    <source>
        <dbReference type="ARBA" id="ARBA00005028"/>
    </source>
</evidence>
<dbReference type="Proteomes" id="UP001165069">
    <property type="component" value="Unassembled WGS sequence"/>
</dbReference>
<evidence type="ECO:0000313" key="8">
    <source>
        <dbReference type="Proteomes" id="UP001165069"/>
    </source>
</evidence>
<evidence type="ECO:0000256" key="2">
    <source>
        <dbReference type="ARBA" id="ARBA00006206"/>
    </source>
</evidence>
<dbReference type="CDD" id="cd09019">
    <property type="entry name" value="galactose_mutarotase_like"/>
    <property type="match status" value="1"/>
</dbReference>
<dbReference type="InterPro" id="IPR011013">
    <property type="entry name" value="Gal_mutarotase_sf_dom"/>
</dbReference>
<comment type="catalytic activity">
    <reaction evidence="5">
        <text>alpha-D-glucose = beta-D-glucose</text>
        <dbReference type="Rhea" id="RHEA:10264"/>
        <dbReference type="ChEBI" id="CHEBI:15903"/>
        <dbReference type="ChEBI" id="CHEBI:17925"/>
        <dbReference type="EC" id="5.1.3.3"/>
    </reaction>
</comment>
<dbReference type="InterPro" id="IPR015443">
    <property type="entry name" value="Aldose_1-epimerase"/>
</dbReference>
<keyword evidence="8" id="KW-1185">Reference proteome</keyword>
<comment type="pathway">
    <text evidence="1 5">Carbohydrate metabolism; hexose metabolism.</text>
</comment>
<keyword evidence="3 5" id="KW-0413">Isomerase</keyword>
<dbReference type="EC" id="5.1.3.3" evidence="5"/>
<dbReference type="Gene3D" id="2.70.98.10">
    <property type="match status" value="1"/>
</dbReference>
<sequence length="390" mass="42057">MSTPGLATTCRTAVTTVLAGLCTAISMAAPPAPSPFGTTKDGVPVQLYTLTNRNGMKAEITNYGATVVRLLVPDRNGKLDDVVLGFPTLDGYTSEAFRKSNPYFGAIVGRYGNRIAHASFTLEGKTYQLAANNTPGGLPCSLHGGTKGFDQVVWKAAWVTRKGTDSLEMRYVSKDGEEGYPGTLDVTVSFSLTASNDLKIQYRAKTDKATPVNLTHHGYFNLRGEGRGDILGHQLTLKASRFTPVDKGLIPTGELRSVKGTPFDFLAPHAIGERIGTQDEQLGFGAGYDHNWVIDRKTKALALAASVFEPTSGRTMEVFTTEPGIQFYAGNFLDGTLVGKGGQPYPKRSGFCLETQHYPDSPNQPGFPTTILQPGQVYRSTTVYHFGTKP</sequence>
<evidence type="ECO:0000256" key="5">
    <source>
        <dbReference type="PIRNR" id="PIRNR005096"/>
    </source>
</evidence>
<dbReference type="InterPro" id="IPR014718">
    <property type="entry name" value="GH-type_carb-bd"/>
</dbReference>
<keyword evidence="4 5" id="KW-0119">Carbohydrate metabolism</keyword>
<feature type="chain" id="PRO_5046699178" description="Aldose 1-epimerase" evidence="6">
    <location>
        <begin position="29"/>
        <end position="390"/>
    </location>
</feature>
<organism evidence="7 8">
    <name type="scientific">Geothrix limicola</name>
    <dbReference type="NCBI Taxonomy" id="2927978"/>
    <lineage>
        <taxon>Bacteria</taxon>
        <taxon>Pseudomonadati</taxon>
        <taxon>Acidobacteriota</taxon>
        <taxon>Holophagae</taxon>
        <taxon>Holophagales</taxon>
        <taxon>Holophagaceae</taxon>
        <taxon>Geothrix</taxon>
    </lineage>
</organism>
<evidence type="ECO:0000256" key="4">
    <source>
        <dbReference type="ARBA" id="ARBA00023277"/>
    </source>
</evidence>
<dbReference type="InterPro" id="IPR047215">
    <property type="entry name" value="Galactose_mutarotase-like"/>
</dbReference>
<evidence type="ECO:0000256" key="6">
    <source>
        <dbReference type="SAM" id="SignalP"/>
    </source>
</evidence>
<comment type="similarity">
    <text evidence="2 5">Belongs to the aldose epimerase family.</text>
</comment>
<feature type="signal peptide" evidence="6">
    <location>
        <begin position="1"/>
        <end position="28"/>
    </location>
</feature>
<gene>
    <name evidence="7" type="primary">galM_2</name>
    <name evidence="7" type="ORF">GETHLI_02490</name>
</gene>
<evidence type="ECO:0000313" key="7">
    <source>
        <dbReference type="EMBL" id="GLH71747.1"/>
    </source>
</evidence>
<keyword evidence="6" id="KW-0732">Signal</keyword>